<evidence type="ECO:0000259" key="3">
    <source>
        <dbReference type="SMART" id="SM00474"/>
    </source>
</evidence>
<dbReference type="PANTHER" id="PTHR13620:SF104">
    <property type="entry name" value="EXONUCLEASE 3'-5' DOMAIN-CONTAINING PROTEIN 2"/>
    <property type="match status" value="1"/>
</dbReference>
<reference evidence="4 5" key="1">
    <citation type="journal article" date="2019" name="New Phytol.">
        <title>Comparative genomics reveals unique wood-decay strategies and fruiting body development in the Schizophyllaceae.</title>
        <authorList>
            <person name="Almasi E."/>
            <person name="Sahu N."/>
            <person name="Krizsan K."/>
            <person name="Balint B."/>
            <person name="Kovacs G.M."/>
            <person name="Kiss B."/>
            <person name="Cseklye J."/>
            <person name="Drula E."/>
            <person name="Henrissat B."/>
            <person name="Nagy I."/>
            <person name="Chovatia M."/>
            <person name="Adam C."/>
            <person name="LaButti K."/>
            <person name="Lipzen A."/>
            <person name="Riley R."/>
            <person name="Grigoriev I.V."/>
            <person name="Nagy L.G."/>
        </authorList>
    </citation>
    <scope>NUCLEOTIDE SEQUENCE [LARGE SCALE GENOMIC DNA]</scope>
    <source>
        <strain evidence="4 5">NL-1724</strain>
    </source>
</reference>
<dbReference type="OrthoDB" id="1920326at2759"/>
<dbReference type="InterPro" id="IPR012337">
    <property type="entry name" value="RNaseH-like_sf"/>
</dbReference>
<feature type="non-terminal residue" evidence="4">
    <location>
        <position position="1"/>
    </location>
</feature>
<evidence type="ECO:0000313" key="4">
    <source>
        <dbReference type="EMBL" id="TRM56322.1"/>
    </source>
</evidence>
<sequence>RRHPLRPFTLPTSVAVVFINDANTADALIDQHLGDYSQAVSFDIEWSRNTPRKDKLHDMSIPNRDPNYQIPRLITIATPYVVLVIDMVALGQVLPQGVKDILTDGDIPKVGSNIIVDTTLVLRFYGLPVYNAVDLSHAYRVLHPYIESGPLTVGVEGIESLLRKLFRLLIDKGERRSNWAQPVLTRQQIDYAAADAYAGILIYGAVAPLLAASRSPHFTRSTYSFNMALVVDGRILPEGAAASGRDIHAWGVNHDIKTNWEPSHAVLDGYGLPVYT</sequence>
<dbReference type="GO" id="GO:0006139">
    <property type="term" value="P:nucleobase-containing compound metabolic process"/>
    <property type="evidence" value="ECO:0007669"/>
    <property type="project" value="InterPro"/>
</dbReference>
<organism evidence="4 5">
    <name type="scientific">Schizophyllum amplum</name>
    <dbReference type="NCBI Taxonomy" id="97359"/>
    <lineage>
        <taxon>Eukaryota</taxon>
        <taxon>Fungi</taxon>
        <taxon>Dikarya</taxon>
        <taxon>Basidiomycota</taxon>
        <taxon>Agaricomycotina</taxon>
        <taxon>Agaricomycetes</taxon>
        <taxon>Agaricomycetidae</taxon>
        <taxon>Agaricales</taxon>
        <taxon>Schizophyllaceae</taxon>
        <taxon>Schizophyllum</taxon>
    </lineage>
</organism>
<keyword evidence="2" id="KW-0378">Hydrolase</keyword>
<dbReference type="AlphaFoldDB" id="A0A550BUU3"/>
<dbReference type="EMBL" id="VDMD01000073">
    <property type="protein sequence ID" value="TRM56322.1"/>
    <property type="molecule type" value="Genomic_DNA"/>
</dbReference>
<comment type="caution">
    <text evidence="4">The sequence shown here is derived from an EMBL/GenBank/DDBJ whole genome shotgun (WGS) entry which is preliminary data.</text>
</comment>
<evidence type="ECO:0000256" key="2">
    <source>
        <dbReference type="ARBA" id="ARBA00022801"/>
    </source>
</evidence>
<dbReference type="InterPro" id="IPR051132">
    <property type="entry name" value="3-5_Exonuclease_domain"/>
</dbReference>
<feature type="domain" description="3'-5' exonuclease" evidence="3">
    <location>
        <begin position="16"/>
        <end position="211"/>
    </location>
</feature>
<proteinExistence type="predicted"/>
<dbReference type="Pfam" id="PF01612">
    <property type="entry name" value="DNA_pol_A_exo1"/>
    <property type="match status" value="1"/>
</dbReference>
<dbReference type="SUPFAM" id="SSF53098">
    <property type="entry name" value="Ribonuclease H-like"/>
    <property type="match status" value="1"/>
</dbReference>
<dbReference type="InterPro" id="IPR002562">
    <property type="entry name" value="3'-5'_exonuclease_dom"/>
</dbReference>
<dbReference type="GO" id="GO:0008408">
    <property type="term" value="F:3'-5' exonuclease activity"/>
    <property type="evidence" value="ECO:0007669"/>
    <property type="project" value="InterPro"/>
</dbReference>
<dbReference type="GO" id="GO:0003676">
    <property type="term" value="F:nucleic acid binding"/>
    <property type="evidence" value="ECO:0007669"/>
    <property type="project" value="InterPro"/>
</dbReference>
<name>A0A550BUU3_9AGAR</name>
<feature type="non-terminal residue" evidence="4">
    <location>
        <position position="276"/>
    </location>
</feature>
<dbReference type="STRING" id="97359.A0A550BUU3"/>
<keyword evidence="5" id="KW-1185">Reference proteome</keyword>
<dbReference type="InterPro" id="IPR036397">
    <property type="entry name" value="RNaseH_sf"/>
</dbReference>
<protein>
    <submittedName>
        <fullName evidence="4">Ribonuclease H-like domain-containing protein</fullName>
    </submittedName>
</protein>
<accession>A0A550BUU3</accession>
<evidence type="ECO:0000313" key="5">
    <source>
        <dbReference type="Proteomes" id="UP000320762"/>
    </source>
</evidence>
<dbReference type="SMART" id="SM00474">
    <property type="entry name" value="35EXOc"/>
    <property type="match status" value="1"/>
</dbReference>
<gene>
    <name evidence="4" type="ORF">BD626DRAFT_354609</name>
</gene>
<dbReference type="GO" id="GO:0005737">
    <property type="term" value="C:cytoplasm"/>
    <property type="evidence" value="ECO:0007669"/>
    <property type="project" value="TreeGrafter"/>
</dbReference>
<keyword evidence="1" id="KW-0540">Nuclease</keyword>
<evidence type="ECO:0000256" key="1">
    <source>
        <dbReference type="ARBA" id="ARBA00022722"/>
    </source>
</evidence>
<dbReference type="PANTHER" id="PTHR13620">
    <property type="entry name" value="3-5 EXONUCLEASE"/>
    <property type="match status" value="1"/>
</dbReference>
<dbReference type="Proteomes" id="UP000320762">
    <property type="component" value="Unassembled WGS sequence"/>
</dbReference>
<dbReference type="GO" id="GO:0005634">
    <property type="term" value="C:nucleus"/>
    <property type="evidence" value="ECO:0007669"/>
    <property type="project" value="TreeGrafter"/>
</dbReference>
<dbReference type="Gene3D" id="3.30.420.10">
    <property type="entry name" value="Ribonuclease H-like superfamily/Ribonuclease H"/>
    <property type="match status" value="1"/>
</dbReference>